<dbReference type="InterPro" id="IPR013083">
    <property type="entry name" value="Znf_RING/FYVE/PHD"/>
</dbReference>
<dbReference type="SUPFAM" id="SSF54928">
    <property type="entry name" value="RNA-binding domain, RBD"/>
    <property type="match status" value="1"/>
</dbReference>
<dbReference type="PANTHER" id="PTHR12603">
    <property type="entry name" value="CCR4-NOT TRANSCRIPTION COMPLEX RELATED"/>
    <property type="match status" value="1"/>
</dbReference>
<dbReference type="CDD" id="cd16618">
    <property type="entry name" value="mRING-HC-C4C4_CNOT4"/>
    <property type="match status" value="1"/>
</dbReference>
<evidence type="ECO:0000256" key="1">
    <source>
        <dbReference type="ARBA" id="ARBA00004123"/>
    </source>
</evidence>
<evidence type="ECO:0000256" key="6">
    <source>
        <dbReference type="ARBA" id="ARBA00023054"/>
    </source>
</evidence>
<keyword evidence="3 8" id="KW-0863">Zinc-finger</keyword>
<dbReference type="InterPro" id="IPR034261">
    <property type="entry name" value="CNOT4_RRM"/>
</dbReference>
<dbReference type="GO" id="GO:0005634">
    <property type="term" value="C:nucleus"/>
    <property type="evidence" value="ECO:0007669"/>
    <property type="project" value="UniProtKB-SubCell"/>
</dbReference>
<sequence length="213" mass="24318">CPLCCEEFDLSDLSFYPCKCGYQICMWCWHKIKETESNKCPACRTEYGDDPFEFEELEVDEVMKFERKEREKASRDPPPTTPQKSSLSNMRVIRRNLVYCVGLPANMSQSILASEKWFGQYGKISKIVVNRSQQQGNAKASSCSAYVTFANELDSLCCILCMDGFWLESRAIRCSYGTSKYCSAFIKNVRCSNPECTYLHGLGGDDDSYTKQE</sequence>
<evidence type="ECO:0000256" key="3">
    <source>
        <dbReference type="ARBA" id="ARBA00022771"/>
    </source>
</evidence>
<evidence type="ECO:0000256" key="5">
    <source>
        <dbReference type="ARBA" id="ARBA00022884"/>
    </source>
</evidence>
<protein>
    <recommendedName>
        <fullName evidence="15">CCR4-NOT transcription complex subunit 4</fullName>
    </recommendedName>
</protein>
<dbReference type="GO" id="GO:0030014">
    <property type="term" value="C:CCR4-NOT complex"/>
    <property type="evidence" value="ECO:0007669"/>
    <property type="project" value="InterPro"/>
</dbReference>
<dbReference type="GO" id="GO:0008270">
    <property type="term" value="F:zinc ion binding"/>
    <property type="evidence" value="ECO:0007669"/>
    <property type="project" value="UniProtKB-KW"/>
</dbReference>
<dbReference type="Pfam" id="PF14570">
    <property type="entry name" value="zf-RING_4"/>
    <property type="match status" value="1"/>
</dbReference>
<accession>A0A9W7DZF1</accession>
<evidence type="ECO:0000259" key="12">
    <source>
        <dbReference type="PROSITE" id="PS50102"/>
    </source>
</evidence>
<proteinExistence type="predicted"/>
<keyword evidence="4" id="KW-0862">Zinc</keyword>
<dbReference type="SUPFAM" id="SSF57850">
    <property type="entry name" value="RING/U-box"/>
    <property type="match status" value="1"/>
</dbReference>
<evidence type="ECO:0000256" key="10">
    <source>
        <dbReference type="SAM" id="MobiDB-lite"/>
    </source>
</evidence>
<dbReference type="PROSITE" id="PS50102">
    <property type="entry name" value="RRM"/>
    <property type="match status" value="1"/>
</dbReference>
<keyword evidence="5 9" id="KW-0694">RNA-binding</keyword>
<dbReference type="InterPro" id="IPR001841">
    <property type="entry name" value="Znf_RING"/>
</dbReference>
<keyword evidence="7" id="KW-0539">Nucleus</keyword>
<dbReference type="PANTHER" id="PTHR12603:SF0">
    <property type="entry name" value="CCR4-NOT TRANSCRIPTION COMPLEX SUBUNIT 4"/>
    <property type="match status" value="1"/>
</dbReference>
<evidence type="ECO:0000256" key="8">
    <source>
        <dbReference type="PROSITE-ProRule" id="PRU00175"/>
    </source>
</evidence>
<feature type="domain" description="RRM" evidence="12">
    <location>
        <begin position="96"/>
        <end position="179"/>
    </location>
</feature>
<reference evidence="14" key="1">
    <citation type="journal article" date="2023" name="Commun. Biol.">
        <title>Genome analysis of Parmales, the sister group of diatoms, reveals the evolutionary specialization of diatoms from phago-mixotrophs to photoautotrophs.</title>
        <authorList>
            <person name="Ban H."/>
            <person name="Sato S."/>
            <person name="Yoshikawa S."/>
            <person name="Yamada K."/>
            <person name="Nakamura Y."/>
            <person name="Ichinomiya M."/>
            <person name="Sato N."/>
            <person name="Blanc-Mathieu R."/>
            <person name="Endo H."/>
            <person name="Kuwata A."/>
            <person name="Ogata H."/>
        </authorList>
    </citation>
    <scope>NUCLEOTIDE SEQUENCE [LARGE SCALE GENOMIC DNA]</scope>
</reference>
<evidence type="ECO:0000256" key="7">
    <source>
        <dbReference type="ARBA" id="ARBA00023242"/>
    </source>
</evidence>
<dbReference type="InterPro" id="IPR012677">
    <property type="entry name" value="Nucleotide-bd_a/b_plait_sf"/>
</dbReference>
<comment type="caution">
    <text evidence="13">The sequence shown here is derived from an EMBL/GenBank/DDBJ whole genome shotgun (WGS) entry which is preliminary data.</text>
</comment>
<dbReference type="EMBL" id="BLQM01000091">
    <property type="protein sequence ID" value="GMH62269.1"/>
    <property type="molecule type" value="Genomic_DNA"/>
</dbReference>
<keyword evidence="6" id="KW-0175">Coiled coil</keyword>
<dbReference type="PROSITE" id="PS50089">
    <property type="entry name" value="ZF_RING_2"/>
    <property type="match status" value="1"/>
</dbReference>
<evidence type="ECO:0000256" key="4">
    <source>
        <dbReference type="ARBA" id="ARBA00022833"/>
    </source>
</evidence>
<dbReference type="InterPro" id="IPR035979">
    <property type="entry name" value="RBD_domain_sf"/>
</dbReference>
<feature type="non-terminal residue" evidence="13">
    <location>
        <position position="1"/>
    </location>
</feature>
<dbReference type="Proteomes" id="UP001162640">
    <property type="component" value="Unassembled WGS sequence"/>
</dbReference>
<dbReference type="GO" id="GO:0003723">
    <property type="term" value="F:RNA binding"/>
    <property type="evidence" value="ECO:0007669"/>
    <property type="project" value="UniProtKB-UniRule"/>
</dbReference>
<gene>
    <name evidence="13" type="ORF">TL16_g03440</name>
</gene>
<evidence type="ECO:0008006" key="15">
    <source>
        <dbReference type="Google" id="ProtNLM"/>
    </source>
</evidence>
<evidence type="ECO:0000256" key="9">
    <source>
        <dbReference type="PROSITE-ProRule" id="PRU00176"/>
    </source>
</evidence>
<organism evidence="13 14">
    <name type="scientific">Triparma laevis f. inornata</name>
    <dbReference type="NCBI Taxonomy" id="1714386"/>
    <lineage>
        <taxon>Eukaryota</taxon>
        <taxon>Sar</taxon>
        <taxon>Stramenopiles</taxon>
        <taxon>Ochrophyta</taxon>
        <taxon>Bolidophyceae</taxon>
        <taxon>Parmales</taxon>
        <taxon>Triparmaceae</taxon>
        <taxon>Triparma</taxon>
    </lineage>
</organism>
<dbReference type="Pfam" id="PF00076">
    <property type="entry name" value="RRM_1"/>
    <property type="match status" value="1"/>
</dbReference>
<dbReference type="InterPro" id="IPR039780">
    <property type="entry name" value="Mot2"/>
</dbReference>
<dbReference type="Gene3D" id="3.30.40.10">
    <property type="entry name" value="Zinc/RING finger domain, C3HC4 (zinc finger)"/>
    <property type="match status" value="1"/>
</dbReference>
<dbReference type="InterPro" id="IPR003954">
    <property type="entry name" value="RRM_euk-type"/>
</dbReference>
<dbReference type="CDD" id="cd12438">
    <property type="entry name" value="RRM_CNOT4"/>
    <property type="match status" value="1"/>
</dbReference>
<evidence type="ECO:0000259" key="11">
    <source>
        <dbReference type="PROSITE" id="PS50089"/>
    </source>
</evidence>
<dbReference type="InterPro" id="IPR039515">
    <property type="entry name" value="NOT4_mRING-HC-C4C4"/>
</dbReference>
<name>A0A9W7DZF1_9STRA</name>
<feature type="region of interest" description="Disordered" evidence="10">
    <location>
        <begin position="68"/>
        <end position="87"/>
    </location>
</feature>
<dbReference type="SMART" id="SM00361">
    <property type="entry name" value="RRM_1"/>
    <property type="match status" value="1"/>
</dbReference>
<feature type="domain" description="RING-type" evidence="11">
    <location>
        <begin position="1"/>
        <end position="44"/>
    </location>
</feature>
<dbReference type="AlphaFoldDB" id="A0A9W7DZF1"/>
<dbReference type="Gene3D" id="3.30.70.330">
    <property type="match status" value="1"/>
</dbReference>
<evidence type="ECO:0000313" key="13">
    <source>
        <dbReference type="EMBL" id="GMH62269.1"/>
    </source>
</evidence>
<evidence type="ECO:0000256" key="2">
    <source>
        <dbReference type="ARBA" id="ARBA00022723"/>
    </source>
</evidence>
<dbReference type="GO" id="GO:0004842">
    <property type="term" value="F:ubiquitin-protein transferase activity"/>
    <property type="evidence" value="ECO:0007669"/>
    <property type="project" value="InterPro"/>
</dbReference>
<evidence type="ECO:0000313" key="14">
    <source>
        <dbReference type="Proteomes" id="UP001162640"/>
    </source>
</evidence>
<keyword evidence="2" id="KW-0479">Metal-binding</keyword>
<dbReference type="GO" id="GO:0016567">
    <property type="term" value="P:protein ubiquitination"/>
    <property type="evidence" value="ECO:0007669"/>
    <property type="project" value="TreeGrafter"/>
</dbReference>
<feature type="non-terminal residue" evidence="13">
    <location>
        <position position="213"/>
    </location>
</feature>
<dbReference type="InterPro" id="IPR000504">
    <property type="entry name" value="RRM_dom"/>
</dbReference>
<dbReference type="FunFam" id="3.30.40.10:FF:000006">
    <property type="entry name" value="CCR4-NOT transcription complex subunit 4"/>
    <property type="match status" value="1"/>
</dbReference>
<comment type="subcellular location">
    <subcellularLocation>
        <location evidence="1">Nucleus</location>
    </subcellularLocation>
</comment>